<dbReference type="VEuPathDB" id="FungiDB:BDBG_06205"/>
<dbReference type="PANTHER" id="PTHR37540">
    <property type="entry name" value="TRANSCRIPTION FACTOR (ACR-2), PUTATIVE-RELATED-RELATED"/>
    <property type="match status" value="1"/>
</dbReference>
<proteinExistence type="predicted"/>
<evidence type="ECO:0000313" key="3">
    <source>
        <dbReference type="Proteomes" id="UP000002038"/>
    </source>
</evidence>
<dbReference type="PANTHER" id="PTHR37540:SF5">
    <property type="entry name" value="TRANSCRIPTION FACTOR DOMAIN-CONTAINING PROTEIN"/>
    <property type="match status" value="1"/>
</dbReference>
<feature type="region of interest" description="Disordered" evidence="1">
    <location>
        <begin position="136"/>
        <end position="157"/>
    </location>
</feature>
<feature type="compositionally biased region" description="Polar residues" evidence="1">
    <location>
        <begin position="22"/>
        <end position="33"/>
    </location>
</feature>
<feature type="region of interest" description="Disordered" evidence="1">
    <location>
        <begin position="11"/>
        <end position="67"/>
    </location>
</feature>
<evidence type="ECO:0000313" key="2">
    <source>
        <dbReference type="EMBL" id="OAT11269.1"/>
    </source>
</evidence>
<keyword evidence="3" id="KW-1185">Reference proteome</keyword>
<dbReference type="Proteomes" id="UP000002038">
    <property type="component" value="Unassembled WGS sequence"/>
</dbReference>
<reference evidence="3" key="1">
    <citation type="journal article" date="2015" name="PLoS Genet.">
        <title>The dynamic genome and transcriptome of the human fungal pathogen Blastomyces and close relative Emmonsia.</title>
        <authorList>
            <person name="Munoz J.F."/>
            <person name="Gauthier G.M."/>
            <person name="Desjardins C.A."/>
            <person name="Gallo J.E."/>
            <person name="Holder J."/>
            <person name="Sullivan T.D."/>
            <person name="Marty A.J."/>
            <person name="Carmen J.C."/>
            <person name="Chen Z."/>
            <person name="Ding L."/>
            <person name="Gujja S."/>
            <person name="Magrini V."/>
            <person name="Misas E."/>
            <person name="Mitreva M."/>
            <person name="Priest M."/>
            <person name="Saif S."/>
            <person name="Whiston E.A."/>
            <person name="Young S."/>
            <person name="Zeng Q."/>
            <person name="Goldman W.E."/>
            <person name="Mardis E.R."/>
            <person name="Taylor J.W."/>
            <person name="McEwen J.G."/>
            <person name="Clay O.K."/>
            <person name="Klein B.S."/>
            <person name="Cuomo C.A."/>
        </authorList>
    </citation>
    <scope>NUCLEOTIDE SEQUENCE [LARGE SCALE GENOMIC DNA]</scope>
    <source>
        <strain evidence="3">SLH14081</strain>
    </source>
</reference>
<evidence type="ECO:0008006" key="4">
    <source>
        <dbReference type="Google" id="ProtNLM"/>
    </source>
</evidence>
<dbReference type="Pfam" id="PF11951">
    <property type="entry name" value="Fungal_trans_2"/>
    <property type="match status" value="1"/>
</dbReference>
<dbReference type="OrthoDB" id="4158087at2759"/>
<name>A0A179UVL1_BLAGS</name>
<protein>
    <recommendedName>
        <fullName evidence="4">Tachykinin family protein</fullName>
    </recommendedName>
</protein>
<dbReference type="EMBL" id="GG657462">
    <property type="protein sequence ID" value="OAT11269.1"/>
    <property type="molecule type" value="Genomic_DNA"/>
</dbReference>
<dbReference type="InterPro" id="IPR021858">
    <property type="entry name" value="Fun_TF"/>
</dbReference>
<evidence type="ECO:0000256" key="1">
    <source>
        <dbReference type="SAM" id="MobiDB-lite"/>
    </source>
</evidence>
<organism evidence="2 3">
    <name type="scientific">Blastomyces gilchristii (strain SLH14081)</name>
    <name type="common">Blastomyces dermatitidis</name>
    <dbReference type="NCBI Taxonomy" id="559298"/>
    <lineage>
        <taxon>Eukaryota</taxon>
        <taxon>Fungi</taxon>
        <taxon>Dikarya</taxon>
        <taxon>Ascomycota</taxon>
        <taxon>Pezizomycotina</taxon>
        <taxon>Eurotiomycetes</taxon>
        <taxon>Eurotiomycetidae</taxon>
        <taxon>Onygenales</taxon>
        <taxon>Ajellomycetaceae</taxon>
        <taxon>Blastomyces</taxon>
    </lineage>
</organism>
<dbReference type="AlphaFoldDB" id="A0A179UVL1"/>
<dbReference type="STRING" id="559298.A0A179UVL1"/>
<gene>
    <name evidence="2" type="ORF">BDBG_06205</name>
</gene>
<sequence>MNNHGIMRKAIATGTGQGDGSDISTPLGNSNRLRASGAPRATPCAPQHVPPSAAARSASSKPQGGTNKSFEFVLVTDSESRKQVRRHAMRQYMRQRRLDGIARLESSRAQVRSWNAGNTSASATLLSPASSRIESLDKNEKTVDTKNTPSDWSRDRVVSTELHTPKLDDDDNMTNDTDEHMSTFLQEIHSSNLNVVPGSGYLDPFSSYPLKLTRPDQNLIHHFVTTYPMMMYKMGDAYQDNPIKGIFHHLTLHDPVPFQAMLAISSKHLTGAAGQNESVQSLTHKMRALRLLNERLQSDVGGKYDGTIYAAATMAVIEKWSKDPAVERMHHQGIRQIVRRRGGMCGVRASSPFLESVLYWVDFSSAPRAIVGASLPWTGDIPDTVPSSLPYLSSELHIPLTPLHHSMGTDPEEISSALRACEDFLTFFCSLDELQLSLITSAVPPSQSFHHQGQDFQRPRLNLFDPSTPLYSILTTLPDYDHGIRDIRFIDEYSCMACLLYLNIALYDFYFTSRNFDHYLEWVTMELKKINPHSTPSISSLLWVFLGHGGYMANEPADKGERSWFVSRMLRVAKKLEWKRGGTSWDNLRSTLLGFLTTHVECGIGSYQITEAETLARQNRPSLRWDEDEMRRDILGPLYTGPPVFSMDPNPENMNHTLLPLTAPDYEPSSFKL</sequence>
<accession>A0A179UVL1</accession>
<dbReference type="GeneID" id="8503083"/>
<dbReference type="RefSeq" id="XP_031579753.1">
    <property type="nucleotide sequence ID" value="XM_031722504.1"/>
</dbReference>